<organism evidence="2">
    <name type="scientific">Anopheles coluzzii</name>
    <name type="common">African malaria mosquito</name>
    <dbReference type="NCBI Taxonomy" id="1518534"/>
    <lineage>
        <taxon>Eukaryota</taxon>
        <taxon>Metazoa</taxon>
        <taxon>Ecdysozoa</taxon>
        <taxon>Arthropoda</taxon>
        <taxon>Hexapoda</taxon>
        <taxon>Insecta</taxon>
        <taxon>Pterygota</taxon>
        <taxon>Neoptera</taxon>
        <taxon>Endopterygota</taxon>
        <taxon>Diptera</taxon>
        <taxon>Nematocera</taxon>
        <taxon>Culicoidea</taxon>
        <taxon>Culicidae</taxon>
        <taxon>Anophelinae</taxon>
        <taxon>Anopheles</taxon>
    </lineage>
</organism>
<name>A0A8W7PJZ1_ANOCL</name>
<feature type="region of interest" description="Disordered" evidence="1">
    <location>
        <begin position="1"/>
        <end position="59"/>
    </location>
</feature>
<evidence type="ECO:0000313" key="2">
    <source>
        <dbReference type="EnsemblMetazoa" id="ACOM032405-PA.1"/>
    </source>
</evidence>
<feature type="region of interest" description="Disordered" evidence="1">
    <location>
        <begin position="82"/>
        <end position="132"/>
    </location>
</feature>
<reference evidence="2" key="1">
    <citation type="submission" date="2022-08" db="UniProtKB">
        <authorList>
            <consortium name="EnsemblMetazoa"/>
        </authorList>
    </citation>
    <scope>IDENTIFICATION</scope>
</reference>
<proteinExistence type="predicted"/>
<dbReference type="AlphaFoldDB" id="A0A8W7PJZ1"/>
<dbReference type="EnsemblMetazoa" id="ACOM032405-RA">
    <property type="protein sequence ID" value="ACOM032405-PA.1"/>
    <property type="gene ID" value="ACOM032405"/>
</dbReference>
<dbReference type="Proteomes" id="UP000075882">
    <property type="component" value="Unassembled WGS sequence"/>
</dbReference>
<protein>
    <submittedName>
        <fullName evidence="2">Uncharacterized protein</fullName>
    </submittedName>
</protein>
<sequence length="163" mass="17865">MPLLVAPRSSHGVALVDHQPLYRLQPPRSGSVELEHQSSSPPPPPPPEGNGVAVPPARAADSAVDFSMSKFKASSRHSLYRQFYGGDESPPYEKPTEETEPAEPEGREKSFDAICEPVPSIADPSRRRPMTTSPAVADRYFVAAAHLPTCVWSRSKEEDLFCR</sequence>
<accession>A0A8W7PJZ1</accession>
<evidence type="ECO:0000256" key="1">
    <source>
        <dbReference type="SAM" id="MobiDB-lite"/>
    </source>
</evidence>